<feature type="transmembrane region" description="Helical" evidence="3">
    <location>
        <begin position="21"/>
        <end position="45"/>
    </location>
</feature>
<keyword evidence="3" id="KW-0812">Transmembrane</keyword>
<keyword evidence="3" id="KW-0472">Membrane</keyword>
<proteinExistence type="inferred from homology"/>
<accession>A0A1I2RM71</accession>
<dbReference type="PANTHER" id="PTHR33308:SF10">
    <property type="entry name" value="EXO-GLUCOSAMINIDASE LYTG"/>
    <property type="match status" value="1"/>
</dbReference>
<evidence type="ECO:0000256" key="3">
    <source>
        <dbReference type="SAM" id="Phobius"/>
    </source>
</evidence>
<dbReference type="InterPro" id="IPR051056">
    <property type="entry name" value="Glycosyl_Hydrolase_73"/>
</dbReference>
<dbReference type="SMART" id="SM00047">
    <property type="entry name" value="LYZ2"/>
    <property type="match status" value="1"/>
</dbReference>
<evidence type="ECO:0000256" key="2">
    <source>
        <dbReference type="ARBA" id="ARBA00022801"/>
    </source>
</evidence>
<organism evidence="5 6">
    <name type="scientific">Ligilactobacillus ruminis DSM 20403 = NBRC 102161</name>
    <dbReference type="NCBI Taxonomy" id="1423798"/>
    <lineage>
        <taxon>Bacteria</taxon>
        <taxon>Bacillati</taxon>
        <taxon>Bacillota</taxon>
        <taxon>Bacilli</taxon>
        <taxon>Lactobacillales</taxon>
        <taxon>Lactobacillaceae</taxon>
        <taxon>Ligilactobacillus</taxon>
    </lineage>
</organism>
<dbReference type="Proteomes" id="UP000182635">
    <property type="component" value="Unassembled WGS sequence"/>
</dbReference>
<dbReference type="PANTHER" id="PTHR33308">
    <property type="entry name" value="PEPTIDOGLYCAN HYDROLASE FLGJ"/>
    <property type="match status" value="1"/>
</dbReference>
<dbReference type="EMBL" id="FOPI01000017">
    <property type="protein sequence ID" value="SFG39727.1"/>
    <property type="molecule type" value="Genomic_DNA"/>
</dbReference>
<gene>
    <name evidence="5" type="ORF">SAMN02910432_01193</name>
</gene>
<keyword evidence="2" id="KW-0378">Hydrolase</keyword>
<evidence type="ECO:0000259" key="4">
    <source>
        <dbReference type="SMART" id="SM00047"/>
    </source>
</evidence>
<evidence type="ECO:0000313" key="6">
    <source>
        <dbReference type="Proteomes" id="UP000182635"/>
    </source>
</evidence>
<evidence type="ECO:0000313" key="5">
    <source>
        <dbReference type="EMBL" id="SFG39727.1"/>
    </source>
</evidence>
<sequence>MARKKNYPKKKRGFLIVNGRLRYPDIILVLLVVALISVQLTKWVLDVGNVQNTEPKTEQYAKNSSDKSSFIKVLVPVAQEQQRRHHVFSSITLAQAALESDWGRSELSSKYNNLFGIKSNQASSVLLTTQEYVNGQWITVKARFATYDSWDDSVRAHTQLFLNGTQWDKEHYRSVLEASDYKQAAQALQDKGYATDPGYAQKLISLIEEYDLNQYDSL</sequence>
<dbReference type="RefSeq" id="WP_046922851.1">
    <property type="nucleotide sequence ID" value="NZ_AYYL01000047.1"/>
</dbReference>
<dbReference type="PRINTS" id="PR01002">
    <property type="entry name" value="FLGFLGJ"/>
</dbReference>
<dbReference type="InterPro" id="IPR002901">
    <property type="entry name" value="MGlyc_endo_b_GlcNAc-like_dom"/>
</dbReference>
<dbReference type="OrthoDB" id="977752at2"/>
<evidence type="ECO:0000256" key="1">
    <source>
        <dbReference type="ARBA" id="ARBA00010266"/>
    </source>
</evidence>
<reference evidence="6" key="1">
    <citation type="submission" date="2016-10" db="EMBL/GenBank/DDBJ databases">
        <authorList>
            <person name="Varghese N."/>
            <person name="Submissions S."/>
        </authorList>
    </citation>
    <scope>NUCLEOTIDE SEQUENCE [LARGE SCALE GENOMIC DNA]</scope>
    <source>
        <strain evidence="6">DSM 20403</strain>
    </source>
</reference>
<dbReference type="GO" id="GO:0004040">
    <property type="term" value="F:amidase activity"/>
    <property type="evidence" value="ECO:0007669"/>
    <property type="project" value="InterPro"/>
</dbReference>
<dbReference type="Pfam" id="PF01832">
    <property type="entry name" value="Glucosaminidase"/>
    <property type="match status" value="1"/>
</dbReference>
<keyword evidence="3" id="KW-1133">Transmembrane helix</keyword>
<protein>
    <submittedName>
        <fullName evidence="5">Lysozyme</fullName>
    </submittedName>
</protein>
<dbReference type="Gene3D" id="1.10.530.10">
    <property type="match status" value="1"/>
</dbReference>
<comment type="similarity">
    <text evidence="1">Belongs to the glycosyl hydrolase 73 family.</text>
</comment>
<dbReference type="Gene3D" id="4.10.80.30">
    <property type="entry name" value="DNA polymerase, domain 6"/>
    <property type="match status" value="1"/>
</dbReference>
<dbReference type="AlphaFoldDB" id="A0A1I2RM71"/>
<name>A0A1I2RM71_9LACO</name>
<feature type="domain" description="Mannosyl-glycoprotein endo-beta-N-acetylglucosamidase-like" evidence="4">
    <location>
        <begin position="57"/>
        <end position="216"/>
    </location>
</feature>